<reference evidence="1 2" key="1">
    <citation type="submission" date="2020-01" db="EMBL/GenBank/DDBJ databases">
        <authorList>
            <person name="Gupta K D."/>
        </authorList>
    </citation>
    <scope>NUCLEOTIDE SEQUENCE [LARGE SCALE GENOMIC DNA]</scope>
</reference>
<gene>
    <name evidence="1" type="ORF">AAE3_LOCUS3296</name>
</gene>
<evidence type="ECO:0000313" key="2">
    <source>
        <dbReference type="Proteomes" id="UP000467700"/>
    </source>
</evidence>
<evidence type="ECO:0008006" key="3">
    <source>
        <dbReference type="Google" id="ProtNLM"/>
    </source>
</evidence>
<sequence length="471" mass="53701">MSSESCKYPQFPQEILDCFIDCLAARNSNNRLDVATLCTCTLVSRAFAHRARGHIFRDVCITADSDDGQEADSESESEESMGNEDYMILLHELITWKPRHSSPGGLTAIYPYIKSLRCCCELGPEDGRWEDLMSTILHAIHGPEHGITKFVFNFSGRWDRLALGLRCAIRDLLLSPHLVKFRATDIEGLPRTLLIGSRIKQLALEKCSVEASEGALYYSSRYPYATASYPLLEMVDIDNVGIMYRRLFEREDKNDSENSQSALSALQTLRMYPRRKAKKTTTLYECMKSTVQYIDIQFDDRTSVPASTFDLRAMEDLNRLRIQHHRFERSMSFSPALQIEKSGYSILDVLRVPTSLRTFSLKYAVNIGGEHHPPVIAVHETFFAPPEVNEWTRLNEFFSSPGFAAVTRVFITLSFWVDWNEGVPGAQNPKGFFSDIKTFVRHCLPYFSKPTTTCVLSVFVTVKKDDYNDDF</sequence>
<evidence type="ECO:0000313" key="1">
    <source>
        <dbReference type="EMBL" id="CAA7260839.1"/>
    </source>
</evidence>
<proteinExistence type="predicted"/>
<organism evidence="1 2">
    <name type="scientific">Cyclocybe aegerita</name>
    <name type="common">Black poplar mushroom</name>
    <name type="synonym">Agrocybe aegerita</name>
    <dbReference type="NCBI Taxonomy" id="1973307"/>
    <lineage>
        <taxon>Eukaryota</taxon>
        <taxon>Fungi</taxon>
        <taxon>Dikarya</taxon>
        <taxon>Basidiomycota</taxon>
        <taxon>Agaricomycotina</taxon>
        <taxon>Agaricomycetes</taxon>
        <taxon>Agaricomycetidae</taxon>
        <taxon>Agaricales</taxon>
        <taxon>Agaricineae</taxon>
        <taxon>Bolbitiaceae</taxon>
        <taxon>Cyclocybe</taxon>
    </lineage>
</organism>
<keyword evidence="2" id="KW-1185">Reference proteome</keyword>
<name>A0A8S0XFD1_CYCAE</name>
<dbReference type="AlphaFoldDB" id="A0A8S0XFD1"/>
<accession>A0A8S0XFD1</accession>
<dbReference type="OrthoDB" id="2788229at2759"/>
<protein>
    <recommendedName>
        <fullName evidence="3">F-box domain-containing protein</fullName>
    </recommendedName>
</protein>
<dbReference type="EMBL" id="CACVBS010000031">
    <property type="protein sequence ID" value="CAA7260839.1"/>
    <property type="molecule type" value="Genomic_DNA"/>
</dbReference>
<comment type="caution">
    <text evidence="1">The sequence shown here is derived from an EMBL/GenBank/DDBJ whole genome shotgun (WGS) entry which is preliminary data.</text>
</comment>
<dbReference type="Proteomes" id="UP000467700">
    <property type="component" value="Unassembled WGS sequence"/>
</dbReference>